<evidence type="ECO:0000259" key="4">
    <source>
        <dbReference type="PROSITE" id="PS01180"/>
    </source>
</evidence>
<dbReference type="PANTHER" id="PTHR24252">
    <property type="entry name" value="ACROSIN-RELATED"/>
    <property type="match status" value="1"/>
</dbReference>
<evidence type="ECO:0000256" key="1">
    <source>
        <dbReference type="ARBA" id="ARBA00023157"/>
    </source>
</evidence>
<dbReference type="SUPFAM" id="SSF50494">
    <property type="entry name" value="Trypsin-like serine proteases"/>
    <property type="match status" value="1"/>
</dbReference>
<dbReference type="PROSITE" id="PS01180">
    <property type="entry name" value="CUB"/>
    <property type="match status" value="1"/>
</dbReference>
<dbReference type="Gene3D" id="4.10.400.10">
    <property type="entry name" value="Low-density Lipoprotein Receptor"/>
    <property type="match status" value="1"/>
</dbReference>
<evidence type="ECO:0000256" key="2">
    <source>
        <dbReference type="PROSITE-ProRule" id="PRU00124"/>
    </source>
</evidence>
<dbReference type="FunFam" id="2.40.10.10:FF:000181">
    <property type="entry name" value="Chymotrypsinogen A"/>
    <property type="match status" value="1"/>
</dbReference>
<evidence type="ECO:0000256" key="3">
    <source>
        <dbReference type="RuleBase" id="RU363034"/>
    </source>
</evidence>
<gene>
    <name evidence="6" type="primary">Plg</name>
    <name evidence="6" type="ORF">CEXT_162401</name>
</gene>
<name>A0AAV4M9U8_CAEEX</name>
<dbReference type="PROSITE" id="PS00134">
    <property type="entry name" value="TRYPSIN_HIS"/>
    <property type="match status" value="1"/>
</dbReference>
<dbReference type="AlphaFoldDB" id="A0AAV4M9U8"/>
<dbReference type="PROSITE" id="PS50240">
    <property type="entry name" value="TRYPSIN_DOM"/>
    <property type="match status" value="1"/>
</dbReference>
<dbReference type="InterPro" id="IPR035914">
    <property type="entry name" value="Sperma_CUB_dom_sf"/>
</dbReference>
<feature type="disulfide bond" evidence="2">
    <location>
        <begin position="205"/>
        <end position="220"/>
    </location>
</feature>
<feature type="disulfide bond" evidence="2">
    <location>
        <begin position="185"/>
        <end position="197"/>
    </location>
</feature>
<dbReference type="PRINTS" id="PR00722">
    <property type="entry name" value="CHYMOTRYPSIN"/>
</dbReference>
<proteinExistence type="predicted"/>
<comment type="caution">
    <text evidence="2">Lacks conserved residue(s) required for the propagation of feature annotation.</text>
</comment>
<dbReference type="CDD" id="cd00190">
    <property type="entry name" value="Tryp_SPc"/>
    <property type="match status" value="1"/>
</dbReference>
<dbReference type="Pfam" id="PF00431">
    <property type="entry name" value="CUB"/>
    <property type="match status" value="1"/>
</dbReference>
<organism evidence="6 7">
    <name type="scientific">Caerostris extrusa</name>
    <name type="common">Bark spider</name>
    <name type="synonym">Caerostris bankana</name>
    <dbReference type="NCBI Taxonomy" id="172846"/>
    <lineage>
        <taxon>Eukaryota</taxon>
        <taxon>Metazoa</taxon>
        <taxon>Ecdysozoa</taxon>
        <taxon>Arthropoda</taxon>
        <taxon>Chelicerata</taxon>
        <taxon>Arachnida</taxon>
        <taxon>Araneae</taxon>
        <taxon>Araneomorphae</taxon>
        <taxon>Entelegynae</taxon>
        <taxon>Araneoidea</taxon>
        <taxon>Araneidae</taxon>
        <taxon>Caerostris</taxon>
    </lineage>
</organism>
<dbReference type="Pfam" id="PF00089">
    <property type="entry name" value="Trypsin"/>
    <property type="match status" value="1"/>
</dbReference>
<dbReference type="PANTHER" id="PTHR24252:SF7">
    <property type="entry name" value="HYALIN"/>
    <property type="match status" value="1"/>
</dbReference>
<dbReference type="InterPro" id="IPR001254">
    <property type="entry name" value="Trypsin_dom"/>
</dbReference>
<keyword evidence="3" id="KW-0378">Hydrolase</keyword>
<dbReference type="InterPro" id="IPR001314">
    <property type="entry name" value="Peptidase_S1A"/>
</dbReference>
<dbReference type="InterPro" id="IPR036055">
    <property type="entry name" value="LDL_receptor-like_sf"/>
</dbReference>
<keyword evidence="3" id="KW-0720">Serine protease</keyword>
<dbReference type="InterPro" id="IPR018114">
    <property type="entry name" value="TRYPSIN_HIS"/>
</dbReference>
<feature type="domain" description="Peptidase S1" evidence="5">
    <location>
        <begin position="248"/>
        <end position="461"/>
    </location>
</feature>
<dbReference type="CDD" id="cd00041">
    <property type="entry name" value="CUB"/>
    <property type="match status" value="1"/>
</dbReference>
<evidence type="ECO:0000313" key="7">
    <source>
        <dbReference type="Proteomes" id="UP001054945"/>
    </source>
</evidence>
<dbReference type="InterPro" id="IPR043504">
    <property type="entry name" value="Peptidase_S1_PA_chymotrypsin"/>
</dbReference>
<dbReference type="InterPro" id="IPR009003">
    <property type="entry name" value="Peptidase_S1_PA"/>
</dbReference>
<dbReference type="InterPro" id="IPR002172">
    <property type="entry name" value="LDrepeatLR_classA_rpt"/>
</dbReference>
<dbReference type="InterPro" id="IPR033116">
    <property type="entry name" value="TRYPSIN_SER"/>
</dbReference>
<protein>
    <submittedName>
        <fullName evidence="6">Plasminogen</fullName>
    </submittedName>
</protein>
<dbReference type="GO" id="GO:0006508">
    <property type="term" value="P:proteolysis"/>
    <property type="evidence" value="ECO:0007669"/>
    <property type="project" value="UniProtKB-KW"/>
</dbReference>
<dbReference type="SMART" id="SM00192">
    <property type="entry name" value="LDLa"/>
    <property type="match status" value="1"/>
</dbReference>
<dbReference type="SUPFAM" id="SSF57424">
    <property type="entry name" value="LDL receptor-like module"/>
    <property type="match status" value="1"/>
</dbReference>
<dbReference type="SMART" id="SM00042">
    <property type="entry name" value="CUB"/>
    <property type="match status" value="1"/>
</dbReference>
<evidence type="ECO:0000313" key="6">
    <source>
        <dbReference type="EMBL" id="GIX69208.1"/>
    </source>
</evidence>
<keyword evidence="7" id="KW-1185">Reference proteome</keyword>
<dbReference type="InterPro" id="IPR000859">
    <property type="entry name" value="CUB_dom"/>
</dbReference>
<dbReference type="SUPFAM" id="SSF49854">
    <property type="entry name" value="Spermadhesin, CUB domain"/>
    <property type="match status" value="1"/>
</dbReference>
<dbReference type="EMBL" id="BPLR01002022">
    <property type="protein sequence ID" value="GIX69208.1"/>
    <property type="molecule type" value="Genomic_DNA"/>
</dbReference>
<dbReference type="PROSITE" id="PS00135">
    <property type="entry name" value="TRYPSIN_SER"/>
    <property type="match status" value="1"/>
</dbReference>
<dbReference type="PROSITE" id="PS50068">
    <property type="entry name" value="LDLRA_2"/>
    <property type="match status" value="1"/>
</dbReference>
<dbReference type="Gene3D" id="2.40.10.10">
    <property type="entry name" value="Trypsin-like serine proteases"/>
    <property type="match status" value="1"/>
</dbReference>
<accession>A0AAV4M9U8</accession>
<dbReference type="Proteomes" id="UP001054945">
    <property type="component" value="Unassembled WGS sequence"/>
</dbReference>
<keyword evidence="3" id="KW-0645">Protease</keyword>
<dbReference type="CDD" id="cd00112">
    <property type="entry name" value="LDLa"/>
    <property type="match status" value="1"/>
</dbReference>
<dbReference type="SMART" id="SM00020">
    <property type="entry name" value="Tryp_SPc"/>
    <property type="match status" value="1"/>
</dbReference>
<keyword evidence="1 2" id="KW-1015">Disulfide bond</keyword>
<dbReference type="Gene3D" id="2.60.120.290">
    <property type="entry name" value="Spermadhesin, CUB domain"/>
    <property type="match status" value="1"/>
</dbReference>
<reference evidence="6 7" key="1">
    <citation type="submission" date="2021-06" db="EMBL/GenBank/DDBJ databases">
        <title>Caerostris extrusa draft genome.</title>
        <authorList>
            <person name="Kono N."/>
            <person name="Arakawa K."/>
        </authorList>
    </citation>
    <scope>NUCLEOTIDE SEQUENCE [LARGE SCALE GENOMIC DNA]</scope>
</reference>
<evidence type="ECO:0000259" key="5">
    <source>
        <dbReference type="PROSITE" id="PS50240"/>
    </source>
</evidence>
<comment type="caution">
    <text evidence="6">The sequence shown here is derived from an EMBL/GenBank/DDBJ whole genome shotgun (WGS) entry which is preliminary data.</text>
</comment>
<feature type="domain" description="CUB" evidence="4">
    <location>
        <begin position="60"/>
        <end position="179"/>
    </location>
</feature>
<sequence>MRISACLKDLLSAKKQKVQVSKITLSPVQNGVQSMPDVLFILILLLTQFGDATDEEPFQCHELYQFNATSSKLSGDVYSPFYEDGEYPNGLWCEYRINAPDGYRLKVTFVDMDIDPSDFCGQDGLTVYSGAKEEVMAQVCGTDKPEPLVTDPGVSKVHLLFRTDSMAAGRGFHLHYEAVTSFERCTSGLKECGNQKCFDPSTQKCNGIDDCGDGTDEEDCNLPLATSECGDPPIVPDTVFGGRSPDRIIGGQEAIPGSWPWQVSLQNRYSYISHSCGGSLINAQWVVTAAHCFKGNPYAQNWRIHLGKHHKYFKDAHEQIRYGKRLIIWPDLTGDNIRGSLDMRHDIALIKLNAPVQFTDQVRPGCLPSLGWDLAPGTLCYATGWGETRGTGANHALKQTDVSTMPKSNCSYEEATQICVKNRIGFQSTCHGDSGGPLACKLGGKWYVMGATSFGTMATSCMVCVPCPTREPFS</sequence>
<dbReference type="GO" id="GO:0004252">
    <property type="term" value="F:serine-type endopeptidase activity"/>
    <property type="evidence" value="ECO:0007669"/>
    <property type="project" value="InterPro"/>
</dbReference>